<dbReference type="PANTHER" id="PTHR11496">
    <property type="entry name" value="ALCOHOL DEHYDROGENASE"/>
    <property type="match status" value="1"/>
</dbReference>
<evidence type="ECO:0000259" key="6">
    <source>
        <dbReference type="Pfam" id="PF25137"/>
    </source>
</evidence>
<dbReference type="Gene3D" id="1.20.1090.10">
    <property type="entry name" value="Dehydroquinate synthase-like - alpha domain"/>
    <property type="match status" value="1"/>
</dbReference>
<comment type="cofactor">
    <cofactor evidence="1">
        <name>Fe cation</name>
        <dbReference type="ChEBI" id="CHEBI:24875"/>
    </cofactor>
</comment>
<dbReference type="EMBL" id="PKUS01000010">
    <property type="protein sequence ID" value="PLW68944.1"/>
    <property type="molecule type" value="Genomic_DNA"/>
</dbReference>
<comment type="caution">
    <text evidence="7">The sequence shown here is derived from an EMBL/GenBank/DDBJ whole genome shotgun (WGS) entry which is preliminary data.</text>
</comment>
<dbReference type="GO" id="GO:0046872">
    <property type="term" value="F:metal ion binding"/>
    <property type="evidence" value="ECO:0007669"/>
    <property type="project" value="InterPro"/>
</dbReference>
<comment type="similarity">
    <text evidence="2">Belongs to the iron-containing alcohol dehydrogenase family.</text>
</comment>
<dbReference type="InterPro" id="IPR039697">
    <property type="entry name" value="Alcohol_dehydrogenase_Fe"/>
</dbReference>
<dbReference type="AlphaFoldDB" id="A0A2N5X372"/>
<dbReference type="PANTHER" id="PTHR11496:SF102">
    <property type="entry name" value="ALCOHOL DEHYDROGENASE 4"/>
    <property type="match status" value="1"/>
</dbReference>
<keyword evidence="4" id="KW-0520">NAD</keyword>
<feature type="domain" description="Fe-containing alcohol dehydrogenase-like C-terminal" evidence="6">
    <location>
        <begin position="204"/>
        <end position="384"/>
    </location>
</feature>
<dbReference type="SUPFAM" id="SSF56796">
    <property type="entry name" value="Dehydroquinate synthase-like"/>
    <property type="match status" value="1"/>
</dbReference>
<dbReference type="RefSeq" id="WP_076001249.1">
    <property type="nucleotide sequence ID" value="NZ_PKUS01000010.1"/>
</dbReference>
<dbReference type="Gene3D" id="3.40.50.1970">
    <property type="match status" value="1"/>
</dbReference>
<keyword evidence="3" id="KW-0560">Oxidoreductase</keyword>
<gene>
    <name evidence="7" type="ORF">C0039_09995</name>
</gene>
<accession>A0A2N5X372</accession>
<evidence type="ECO:0000313" key="8">
    <source>
        <dbReference type="Proteomes" id="UP000235005"/>
    </source>
</evidence>
<organism evidence="7 8">
    <name type="scientific">Pseudohalioglobus lutimaris</name>
    <dbReference type="NCBI Taxonomy" id="1737061"/>
    <lineage>
        <taxon>Bacteria</taxon>
        <taxon>Pseudomonadati</taxon>
        <taxon>Pseudomonadota</taxon>
        <taxon>Gammaproteobacteria</taxon>
        <taxon>Cellvibrionales</taxon>
        <taxon>Halieaceae</taxon>
        <taxon>Pseudohalioglobus</taxon>
    </lineage>
</organism>
<dbReference type="PROSITE" id="PS00913">
    <property type="entry name" value="ADH_IRON_1"/>
    <property type="match status" value="1"/>
</dbReference>
<dbReference type="Proteomes" id="UP000235005">
    <property type="component" value="Unassembled WGS sequence"/>
</dbReference>
<dbReference type="InterPro" id="IPR018211">
    <property type="entry name" value="ADH_Fe_CS"/>
</dbReference>
<evidence type="ECO:0000256" key="2">
    <source>
        <dbReference type="ARBA" id="ARBA00007358"/>
    </source>
</evidence>
<keyword evidence="8" id="KW-1185">Reference proteome</keyword>
<name>A0A2N5X372_9GAMM</name>
<dbReference type="GO" id="GO:0004022">
    <property type="term" value="F:alcohol dehydrogenase (NAD+) activity"/>
    <property type="evidence" value="ECO:0007669"/>
    <property type="project" value="TreeGrafter"/>
</dbReference>
<dbReference type="InterPro" id="IPR001670">
    <property type="entry name" value="ADH_Fe/GldA"/>
</dbReference>
<evidence type="ECO:0000313" key="7">
    <source>
        <dbReference type="EMBL" id="PLW68944.1"/>
    </source>
</evidence>
<evidence type="ECO:0000259" key="5">
    <source>
        <dbReference type="Pfam" id="PF00465"/>
    </source>
</evidence>
<feature type="domain" description="Alcohol dehydrogenase iron-type/glycerol dehydrogenase GldA" evidence="5">
    <location>
        <begin position="14"/>
        <end position="192"/>
    </location>
</feature>
<dbReference type="OrthoDB" id="9815791at2"/>
<reference evidence="7 8" key="1">
    <citation type="submission" date="2018-01" db="EMBL/GenBank/DDBJ databases">
        <title>The draft genome sequence of Halioglobus lutimaris HF004.</title>
        <authorList>
            <person name="Du Z.-J."/>
            <person name="Shi M.-J."/>
        </authorList>
    </citation>
    <scope>NUCLEOTIDE SEQUENCE [LARGE SCALE GENOMIC DNA]</scope>
    <source>
        <strain evidence="7 8">HF004</strain>
    </source>
</reference>
<proteinExistence type="inferred from homology"/>
<dbReference type="InterPro" id="IPR056798">
    <property type="entry name" value="ADH_Fe_C"/>
</dbReference>
<dbReference type="Pfam" id="PF00465">
    <property type="entry name" value="Fe-ADH"/>
    <property type="match status" value="1"/>
</dbReference>
<evidence type="ECO:0000256" key="4">
    <source>
        <dbReference type="ARBA" id="ARBA00023027"/>
    </source>
</evidence>
<sequence length="399" mass="42051">MSNTGYFQYNMRTVIHSGYGAIVRIPALLQGLGARRVLLISDPGLKAVGVVDRVLDCFDSWHSGNMPVIAGVYTDIPPDAHSSAVNQCAAYAREIAADAILAVGGGSVMDASKAVKYALHHQLLNVAEALQSGIRVESWPAAQHSGIPHLTVPTTAGTGAEGSNGSVIFNDEAGIKGGIVAPYLDADIAVLDAQLTLGLPPGLTASTGMDALTHALEGIASPNANPFTDAHCMISAQLIERYLPRAVADGQDVEARSQMLSASCMAVNGYLAGLNATPVHNCAHAFGALFHIPHGDANGVFLPIVMEALPELYIPHAQRLAQALNIQQNDKNGAELLEVVITRIRALQQEIGCATDLKRWEVSADRLEEIVMAVATDPIAVFFPIPPEKIAEITLKAIG</sequence>
<dbReference type="FunFam" id="3.40.50.1970:FF:000003">
    <property type="entry name" value="Alcohol dehydrogenase, iron-containing"/>
    <property type="match status" value="1"/>
</dbReference>
<evidence type="ECO:0000256" key="3">
    <source>
        <dbReference type="ARBA" id="ARBA00023002"/>
    </source>
</evidence>
<evidence type="ECO:0000256" key="1">
    <source>
        <dbReference type="ARBA" id="ARBA00001962"/>
    </source>
</evidence>
<dbReference type="Pfam" id="PF25137">
    <property type="entry name" value="ADH_Fe_C"/>
    <property type="match status" value="1"/>
</dbReference>
<protein>
    <submittedName>
        <fullName evidence="7">Iron-containing alcohol dehydrogenase</fullName>
    </submittedName>
</protein>
<dbReference type="CDD" id="cd14863">
    <property type="entry name" value="Fe-ADH-like"/>
    <property type="match status" value="1"/>
</dbReference>